<dbReference type="Proteomes" id="UP001596413">
    <property type="component" value="Unassembled WGS sequence"/>
</dbReference>
<evidence type="ECO:0008006" key="4">
    <source>
        <dbReference type="Google" id="ProtNLM"/>
    </source>
</evidence>
<dbReference type="RefSeq" id="WP_386418278.1">
    <property type="nucleotide sequence ID" value="NZ_JBHSZO010000051.1"/>
</dbReference>
<sequence length="321" mass="35277">MRLALRPALRAAALVLTAALLAACTDAAEPRDTSRPAPAPRTAAPAAAHSLTAKLRFPLDRYGITDADQRLLERARDRLAADCMRRHGLTYVPSRPAKPAGVGPYTYLYGVDDPVLAAEYGYTDPRALDPKAGVPPRERELTADEELVLHGDQDLAPAEVPRTLEAAEAMKGPRFAGREVPVLGCYGDAVLRVNRPRADWVDPTVLTELAEEAALEANGDPRVKSLLAEWSRCMAAHGHRTKSPLTAREELGLVGDARLKEAVEAAVHDVACKKETRLIPRWSAVDADYQRRLIADQRELLDRYDKQHRERTARARAVLSR</sequence>
<keyword evidence="3" id="KW-1185">Reference proteome</keyword>
<dbReference type="EMBL" id="JBHSZO010000051">
    <property type="protein sequence ID" value="MFC7221130.1"/>
    <property type="molecule type" value="Genomic_DNA"/>
</dbReference>
<comment type="caution">
    <text evidence="2">The sequence shown here is derived from an EMBL/GenBank/DDBJ whole genome shotgun (WGS) entry which is preliminary data.</text>
</comment>
<proteinExistence type="predicted"/>
<evidence type="ECO:0000313" key="3">
    <source>
        <dbReference type="Proteomes" id="UP001596413"/>
    </source>
</evidence>
<name>A0ABW2GNP7_9ACTN</name>
<evidence type="ECO:0000313" key="2">
    <source>
        <dbReference type="EMBL" id="MFC7221130.1"/>
    </source>
</evidence>
<protein>
    <recommendedName>
        <fullName evidence="4">Lipoprotein</fullName>
    </recommendedName>
</protein>
<keyword evidence="1" id="KW-0732">Signal</keyword>
<reference evidence="3" key="1">
    <citation type="journal article" date="2019" name="Int. J. Syst. Evol. Microbiol.">
        <title>The Global Catalogue of Microorganisms (GCM) 10K type strain sequencing project: providing services to taxonomists for standard genome sequencing and annotation.</title>
        <authorList>
            <consortium name="The Broad Institute Genomics Platform"/>
            <consortium name="The Broad Institute Genome Sequencing Center for Infectious Disease"/>
            <person name="Wu L."/>
            <person name="Ma J."/>
        </authorList>
    </citation>
    <scope>NUCLEOTIDE SEQUENCE [LARGE SCALE GENOMIC DNA]</scope>
    <source>
        <strain evidence="3">CGMCC 1.13681</strain>
    </source>
</reference>
<feature type="chain" id="PRO_5046086258" description="Lipoprotein" evidence="1">
    <location>
        <begin position="28"/>
        <end position="321"/>
    </location>
</feature>
<dbReference type="PROSITE" id="PS51257">
    <property type="entry name" value="PROKAR_LIPOPROTEIN"/>
    <property type="match status" value="1"/>
</dbReference>
<organism evidence="2 3">
    <name type="scientific">Streptomyces polyrhachis</name>
    <dbReference type="NCBI Taxonomy" id="1282885"/>
    <lineage>
        <taxon>Bacteria</taxon>
        <taxon>Bacillati</taxon>
        <taxon>Actinomycetota</taxon>
        <taxon>Actinomycetes</taxon>
        <taxon>Kitasatosporales</taxon>
        <taxon>Streptomycetaceae</taxon>
        <taxon>Streptomyces</taxon>
    </lineage>
</organism>
<feature type="signal peptide" evidence="1">
    <location>
        <begin position="1"/>
        <end position="27"/>
    </location>
</feature>
<accession>A0ABW2GNP7</accession>
<evidence type="ECO:0000256" key="1">
    <source>
        <dbReference type="SAM" id="SignalP"/>
    </source>
</evidence>
<gene>
    <name evidence="2" type="ORF">ACFQLX_23650</name>
</gene>